<accession>A0A6A5UKR7</accession>
<dbReference type="Proteomes" id="UP000800036">
    <property type="component" value="Unassembled WGS sequence"/>
</dbReference>
<dbReference type="EMBL" id="ML976755">
    <property type="protein sequence ID" value="KAF1965823.1"/>
    <property type="molecule type" value="Genomic_DNA"/>
</dbReference>
<keyword evidence="1" id="KW-1133">Transmembrane helix</keyword>
<keyword evidence="3" id="KW-1185">Reference proteome</keyword>
<feature type="transmembrane region" description="Helical" evidence="1">
    <location>
        <begin position="12"/>
        <end position="31"/>
    </location>
</feature>
<organism evidence="2 3">
    <name type="scientific">Bimuria novae-zelandiae CBS 107.79</name>
    <dbReference type="NCBI Taxonomy" id="1447943"/>
    <lineage>
        <taxon>Eukaryota</taxon>
        <taxon>Fungi</taxon>
        <taxon>Dikarya</taxon>
        <taxon>Ascomycota</taxon>
        <taxon>Pezizomycotina</taxon>
        <taxon>Dothideomycetes</taxon>
        <taxon>Pleosporomycetidae</taxon>
        <taxon>Pleosporales</taxon>
        <taxon>Massarineae</taxon>
        <taxon>Didymosphaeriaceae</taxon>
        <taxon>Bimuria</taxon>
    </lineage>
</organism>
<gene>
    <name evidence="2" type="ORF">BU23DRAFT_574576</name>
</gene>
<sequence length="158" mass="17573">MCDASCKKQLAVKGVVIGLVCTLVLIGIFYLKRHAIQNDFRKNPQNNSDAERDIELQHVPRRPNWESGYVPSRDVWAAAPHANSASVAPVYVPVDQPKVVKPERSFMEKIAEREATNGAKLNVMLRRGEVQLPPKVRQFVRGGGCEDGRGFVDVPLRG</sequence>
<dbReference type="AlphaFoldDB" id="A0A6A5UKR7"/>
<keyword evidence="1" id="KW-0472">Membrane</keyword>
<protein>
    <submittedName>
        <fullName evidence="2">Uncharacterized protein</fullName>
    </submittedName>
</protein>
<proteinExistence type="predicted"/>
<evidence type="ECO:0000256" key="1">
    <source>
        <dbReference type="SAM" id="Phobius"/>
    </source>
</evidence>
<reference evidence="2" key="1">
    <citation type="journal article" date="2020" name="Stud. Mycol.">
        <title>101 Dothideomycetes genomes: a test case for predicting lifestyles and emergence of pathogens.</title>
        <authorList>
            <person name="Haridas S."/>
            <person name="Albert R."/>
            <person name="Binder M."/>
            <person name="Bloem J."/>
            <person name="Labutti K."/>
            <person name="Salamov A."/>
            <person name="Andreopoulos B."/>
            <person name="Baker S."/>
            <person name="Barry K."/>
            <person name="Bills G."/>
            <person name="Bluhm B."/>
            <person name="Cannon C."/>
            <person name="Castanera R."/>
            <person name="Culley D."/>
            <person name="Daum C."/>
            <person name="Ezra D."/>
            <person name="Gonzalez J."/>
            <person name="Henrissat B."/>
            <person name="Kuo A."/>
            <person name="Liang C."/>
            <person name="Lipzen A."/>
            <person name="Lutzoni F."/>
            <person name="Magnuson J."/>
            <person name="Mondo S."/>
            <person name="Nolan M."/>
            <person name="Ohm R."/>
            <person name="Pangilinan J."/>
            <person name="Park H.-J."/>
            <person name="Ramirez L."/>
            <person name="Alfaro M."/>
            <person name="Sun H."/>
            <person name="Tritt A."/>
            <person name="Yoshinaga Y."/>
            <person name="Zwiers L.-H."/>
            <person name="Turgeon B."/>
            <person name="Goodwin S."/>
            <person name="Spatafora J."/>
            <person name="Crous P."/>
            <person name="Grigoriev I."/>
        </authorList>
    </citation>
    <scope>NUCLEOTIDE SEQUENCE</scope>
    <source>
        <strain evidence="2">CBS 107.79</strain>
    </source>
</reference>
<evidence type="ECO:0000313" key="3">
    <source>
        <dbReference type="Proteomes" id="UP000800036"/>
    </source>
</evidence>
<evidence type="ECO:0000313" key="2">
    <source>
        <dbReference type="EMBL" id="KAF1965823.1"/>
    </source>
</evidence>
<name>A0A6A5UKR7_9PLEO</name>
<keyword evidence="1" id="KW-0812">Transmembrane</keyword>